<dbReference type="PROSITE" id="PS50172">
    <property type="entry name" value="BRCT"/>
    <property type="match status" value="1"/>
</dbReference>
<reference evidence="2" key="1">
    <citation type="submission" date="2020-06" db="EMBL/GenBank/DDBJ databases">
        <authorList>
            <person name="Li T."/>
            <person name="Hu X."/>
            <person name="Zhang T."/>
            <person name="Song X."/>
            <person name="Zhang H."/>
            <person name="Dai N."/>
            <person name="Sheng W."/>
            <person name="Hou X."/>
            <person name="Wei L."/>
        </authorList>
    </citation>
    <scope>NUCLEOTIDE SEQUENCE</scope>
    <source>
        <strain evidence="2">K16</strain>
        <tissue evidence="2">Leaf</tissue>
    </source>
</reference>
<dbReference type="GO" id="GO:0045944">
    <property type="term" value="P:positive regulation of transcription by RNA polymerase II"/>
    <property type="evidence" value="ECO:0007669"/>
    <property type="project" value="TreeGrafter"/>
</dbReference>
<dbReference type="InterPro" id="IPR001357">
    <property type="entry name" value="BRCT_dom"/>
</dbReference>
<feature type="domain" description="BRCT" evidence="1">
    <location>
        <begin position="704"/>
        <end position="807"/>
    </location>
</feature>
<sequence>MVFALQEMRHFFNLELLLLQEGIGNGESLREEGGCTIDKLFNFGADSLQFSFAQSAYSFLNEDRYAYVPDTESYFAGWLSLNWSPTMELERPVNKNEVLRHVETVNFSEAVADAIELCIVASEALVINEVIKSNSFAEPSTASAILEAALQVKQARLEAWKTRLIGFTDEISEVDNLSDLDDITMESAYEDAGIHFNELVRNELSVSQVKDTFDSECEENVKHEKTRASATIFRIPCADRYTYRMKGVTNNVIQLRKELATECFDRDTKKKVINPVCDLGTDVSYHSDCLRTVEAQAKLLLSVSPEKGNRLAVEKNSHAKNLSTSPIKSCREKDNSVPEIVQERFQSRWFGGWTSNNEVEYFNTVKHDIPKPFAGETSFLSESADAAPDENSSVQNHDKGAIIASQLSMPSENFSNKANDGMLLSEDVVRSSSTSLVDPLCSVVPCSISEDICSSLAINHEDTAIHGSLNIMVECKKDNLLGISPSNNVPTEGEGIPVAIGNIKESRNGVSKRITLLKNYSKVLPSHSSFVKNDSHKQKLLLIDSNAELTLLETRFGNHEETVMGGADYPVSQKGNGATLPLVLNHREHCQLQAFSCSVHKLAEENPNQTALPESKMKCPPNLQRLQLECKNQSAQTLTASKCVHFSEKEINISDKKNLQKEQTVSKTCCSTRAAKRSTRSSVHHESKAPLMDKFLKVYLDKEKKRLIFQNMEFLLTGLSEKKEKEIEGLIRKYGGIVISQIPVTNLKGKRSSRFKSGVLPIVLCLKKIQSLKFLYGCAVNALVLKVNWLIDSIAVGFVLPTEKCYTSAFLINANPLLWKVLNNLHARTTNE</sequence>
<evidence type="ECO:0000313" key="2">
    <source>
        <dbReference type="EMBL" id="KAK4410880.1"/>
    </source>
</evidence>
<dbReference type="SUPFAM" id="SSF52113">
    <property type="entry name" value="BRCT domain"/>
    <property type="match status" value="1"/>
</dbReference>
<dbReference type="AlphaFoldDB" id="A0AAE1XF69"/>
<dbReference type="PANTHER" id="PTHR15321:SF3">
    <property type="entry name" value="TP53-BINDING PROTEIN 1"/>
    <property type="match status" value="1"/>
</dbReference>
<dbReference type="GO" id="GO:0042393">
    <property type="term" value="F:histone binding"/>
    <property type="evidence" value="ECO:0007669"/>
    <property type="project" value="TreeGrafter"/>
</dbReference>
<dbReference type="GO" id="GO:0005634">
    <property type="term" value="C:nucleus"/>
    <property type="evidence" value="ECO:0007669"/>
    <property type="project" value="TreeGrafter"/>
</dbReference>
<reference evidence="2" key="2">
    <citation type="journal article" date="2024" name="Plant">
        <title>Genomic evolution and insights into agronomic trait innovations of Sesamum species.</title>
        <authorList>
            <person name="Miao H."/>
            <person name="Wang L."/>
            <person name="Qu L."/>
            <person name="Liu H."/>
            <person name="Sun Y."/>
            <person name="Le M."/>
            <person name="Wang Q."/>
            <person name="Wei S."/>
            <person name="Zheng Y."/>
            <person name="Lin W."/>
            <person name="Duan Y."/>
            <person name="Cao H."/>
            <person name="Xiong S."/>
            <person name="Wang X."/>
            <person name="Wei L."/>
            <person name="Li C."/>
            <person name="Ma Q."/>
            <person name="Ju M."/>
            <person name="Zhao R."/>
            <person name="Li G."/>
            <person name="Mu C."/>
            <person name="Tian Q."/>
            <person name="Mei H."/>
            <person name="Zhang T."/>
            <person name="Gao T."/>
            <person name="Zhang H."/>
        </authorList>
    </citation>
    <scope>NUCLEOTIDE SEQUENCE</scope>
    <source>
        <strain evidence="2">K16</strain>
    </source>
</reference>
<evidence type="ECO:0000313" key="3">
    <source>
        <dbReference type="Proteomes" id="UP001289374"/>
    </source>
</evidence>
<evidence type="ECO:0000259" key="1">
    <source>
        <dbReference type="PROSITE" id="PS50172"/>
    </source>
</evidence>
<dbReference type="SMART" id="SM00292">
    <property type="entry name" value="BRCT"/>
    <property type="match status" value="1"/>
</dbReference>
<name>A0AAE1XF69_9LAMI</name>
<organism evidence="2 3">
    <name type="scientific">Sesamum angolense</name>
    <dbReference type="NCBI Taxonomy" id="2727404"/>
    <lineage>
        <taxon>Eukaryota</taxon>
        <taxon>Viridiplantae</taxon>
        <taxon>Streptophyta</taxon>
        <taxon>Embryophyta</taxon>
        <taxon>Tracheophyta</taxon>
        <taxon>Spermatophyta</taxon>
        <taxon>Magnoliopsida</taxon>
        <taxon>eudicotyledons</taxon>
        <taxon>Gunneridae</taxon>
        <taxon>Pentapetalae</taxon>
        <taxon>asterids</taxon>
        <taxon>lamiids</taxon>
        <taxon>Lamiales</taxon>
        <taxon>Pedaliaceae</taxon>
        <taxon>Sesamum</taxon>
    </lineage>
</organism>
<protein>
    <recommendedName>
        <fullName evidence="1">BRCT domain-containing protein</fullName>
    </recommendedName>
</protein>
<dbReference type="InterPro" id="IPR047252">
    <property type="entry name" value="TP53BP1-like"/>
</dbReference>
<dbReference type="Proteomes" id="UP001289374">
    <property type="component" value="Unassembled WGS sequence"/>
</dbReference>
<gene>
    <name evidence="2" type="ORF">Sango_0161000</name>
</gene>
<dbReference type="GO" id="GO:0000077">
    <property type="term" value="P:DNA damage checkpoint signaling"/>
    <property type="evidence" value="ECO:0007669"/>
    <property type="project" value="TreeGrafter"/>
</dbReference>
<dbReference type="PANTHER" id="PTHR15321">
    <property type="entry name" value="TUMOR SUPPRESSOR P53-BINDING PROTEIN 1"/>
    <property type="match status" value="1"/>
</dbReference>
<accession>A0AAE1XF69</accession>
<keyword evidence="3" id="KW-1185">Reference proteome</keyword>
<dbReference type="EMBL" id="JACGWL010000001">
    <property type="protein sequence ID" value="KAK4410880.1"/>
    <property type="molecule type" value="Genomic_DNA"/>
</dbReference>
<comment type="caution">
    <text evidence="2">The sequence shown here is derived from an EMBL/GenBank/DDBJ whole genome shotgun (WGS) entry which is preliminary data.</text>
</comment>
<dbReference type="InterPro" id="IPR036420">
    <property type="entry name" value="BRCT_dom_sf"/>
</dbReference>
<dbReference type="Gene3D" id="3.40.50.10190">
    <property type="entry name" value="BRCT domain"/>
    <property type="match status" value="1"/>
</dbReference>
<proteinExistence type="predicted"/>